<evidence type="ECO:0000256" key="2">
    <source>
        <dbReference type="ARBA" id="ARBA00022771"/>
    </source>
</evidence>
<dbReference type="InterPro" id="IPR001628">
    <property type="entry name" value="Znf_hrmn_rcpt"/>
</dbReference>
<feature type="domain" description="Nuclear receptor" evidence="10">
    <location>
        <begin position="163"/>
        <end position="250"/>
    </location>
</feature>
<evidence type="ECO:0000256" key="3">
    <source>
        <dbReference type="ARBA" id="ARBA00022833"/>
    </source>
</evidence>
<name>A0A9D4CS39_DREPO</name>
<evidence type="ECO:0000259" key="10">
    <source>
        <dbReference type="PROSITE" id="PS51030"/>
    </source>
</evidence>
<dbReference type="CDD" id="cd06916">
    <property type="entry name" value="NR_DBD_like"/>
    <property type="match status" value="1"/>
</dbReference>
<dbReference type="PRINTS" id="PR00398">
    <property type="entry name" value="STRDHORMONER"/>
</dbReference>
<keyword evidence="6" id="KW-0804">Transcription</keyword>
<reference evidence="12" key="1">
    <citation type="journal article" date="2019" name="bioRxiv">
        <title>The Genome of the Zebra Mussel, Dreissena polymorpha: A Resource for Invasive Species Research.</title>
        <authorList>
            <person name="McCartney M.A."/>
            <person name="Auch B."/>
            <person name="Kono T."/>
            <person name="Mallez S."/>
            <person name="Zhang Y."/>
            <person name="Obille A."/>
            <person name="Becker A."/>
            <person name="Abrahante J.E."/>
            <person name="Garbe J."/>
            <person name="Badalamenti J.P."/>
            <person name="Herman A."/>
            <person name="Mangelson H."/>
            <person name="Liachko I."/>
            <person name="Sullivan S."/>
            <person name="Sone E.D."/>
            <person name="Koren S."/>
            <person name="Silverstein K.A.T."/>
            <person name="Beckman K.B."/>
            <person name="Gohl D.M."/>
        </authorList>
    </citation>
    <scope>NUCLEOTIDE SEQUENCE</scope>
    <source>
        <strain evidence="12">Duluth1</strain>
        <tissue evidence="12">Whole animal</tissue>
    </source>
</reference>
<dbReference type="PROSITE" id="PS51030">
    <property type="entry name" value="NUCLEAR_REC_DBD_2"/>
    <property type="match status" value="1"/>
</dbReference>
<evidence type="ECO:0000313" key="13">
    <source>
        <dbReference type="Proteomes" id="UP000828390"/>
    </source>
</evidence>
<dbReference type="AlphaFoldDB" id="A0A9D4CS39"/>
<dbReference type="GO" id="GO:0045944">
    <property type="term" value="P:positive regulation of transcription by RNA polymerase II"/>
    <property type="evidence" value="ECO:0007669"/>
    <property type="project" value="TreeGrafter"/>
</dbReference>
<dbReference type="PROSITE" id="PS51843">
    <property type="entry name" value="NR_LBD"/>
    <property type="match status" value="1"/>
</dbReference>
<evidence type="ECO:0000256" key="8">
    <source>
        <dbReference type="ARBA" id="ARBA00023242"/>
    </source>
</evidence>
<evidence type="ECO:0000256" key="6">
    <source>
        <dbReference type="ARBA" id="ARBA00023163"/>
    </source>
</evidence>
<dbReference type="SUPFAM" id="SSF48508">
    <property type="entry name" value="Nuclear receptor ligand-binding domain"/>
    <property type="match status" value="1"/>
</dbReference>
<keyword evidence="5" id="KW-0238">DNA-binding</keyword>
<dbReference type="GO" id="GO:0004879">
    <property type="term" value="F:nuclear receptor activity"/>
    <property type="evidence" value="ECO:0007669"/>
    <property type="project" value="TreeGrafter"/>
</dbReference>
<dbReference type="InterPro" id="IPR035500">
    <property type="entry name" value="NHR-like_dom_sf"/>
</dbReference>
<dbReference type="SUPFAM" id="SSF57716">
    <property type="entry name" value="Glucocorticoid receptor-like (DNA-binding domain)"/>
    <property type="match status" value="1"/>
</dbReference>
<dbReference type="Pfam" id="PF00105">
    <property type="entry name" value="zf-C4"/>
    <property type="match status" value="1"/>
</dbReference>
<proteinExistence type="predicted"/>
<dbReference type="GO" id="GO:0009755">
    <property type="term" value="P:hormone-mediated signaling pathway"/>
    <property type="evidence" value="ECO:0007669"/>
    <property type="project" value="TreeGrafter"/>
</dbReference>
<keyword evidence="3" id="KW-0862">Zinc</keyword>
<sequence length="601" mass="68561">MDVNDLQTSKEGMQRFIPEEMSNGLSSPPPASKCYLVPSSVIAQCTMPPGKVAIPMYLIVDQPTPQTCNQTRHLLLDQPPSQLCNQPSHLILDQYPPQTCHQTSHMILNQLPTQTTTSKCSPTRDDMSSCGHSPPSSNSNTPINVVSELNGAKKKTKTKTLDFPRCQICDGESSGVHFGCYTCEACKNFFMRCMKKKSELSLASKKISTPHVCLTNRNCKISYKQSKTNCTACRFQKCIDLGMSSEKVQKGRKSLTQRTETIKKVKFMERQKESEFQDTIPPDIAMCESNEAQLGMATHPSNHLEIYGPRLRDGVSDVLESSGIHRVTRSLVEEIVIKLDKILIWEEDLATEELRESRMKEHYDTYSARALAFGKMSNVSQEEYHHLLKNYGIDIDNQWEMLKQGHDKIMEPFLDSYCDYAKQLPNFSKLSLNDQISLLKHAHNDFGIVIMHPFYNSEYEVFLDLTGYVFHTDEISNKFSTRENVNAHTELFKQLQSLKLTKEETALLAAISLMSADRCELENPSLVEDSQLELTTLLRAEIRKRYDEKEGLKRFSKMIGILTNIRPATQQMFKEYKKLCDDEFIRRGIRDIDILMPNIDT</sequence>
<dbReference type="GO" id="GO:0000978">
    <property type="term" value="F:RNA polymerase II cis-regulatory region sequence-specific DNA binding"/>
    <property type="evidence" value="ECO:0007669"/>
    <property type="project" value="TreeGrafter"/>
</dbReference>
<feature type="domain" description="NR LBD" evidence="11">
    <location>
        <begin position="350"/>
        <end position="598"/>
    </location>
</feature>
<evidence type="ECO:0000256" key="7">
    <source>
        <dbReference type="ARBA" id="ARBA00023170"/>
    </source>
</evidence>
<dbReference type="GO" id="GO:0019216">
    <property type="term" value="P:regulation of lipid metabolic process"/>
    <property type="evidence" value="ECO:0007669"/>
    <property type="project" value="TreeGrafter"/>
</dbReference>
<keyword evidence="4" id="KW-0805">Transcription regulation</keyword>
<comment type="caution">
    <text evidence="12">The sequence shown here is derived from an EMBL/GenBank/DDBJ whole genome shotgun (WGS) entry which is preliminary data.</text>
</comment>
<dbReference type="PANTHER" id="PTHR24082">
    <property type="entry name" value="NUCLEAR HORMONE RECEPTOR"/>
    <property type="match status" value="1"/>
</dbReference>
<reference evidence="12" key="2">
    <citation type="submission" date="2020-11" db="EMBL/GenBank/DDBJ databases">
        <authorList>
            <person name="McCartney M.A."/>
            <person name="Auch B."/>
            <person name="Kono T."/>
            <person name="Mallez S."/>
            <person name="Becker A."/>
            <person name="Gohl D.M."/>
            <person name="Silverstein K.A.T."/>
            <person name="Koren S."/>
            <person name="Bechman K.B."/>
            <person name="Herman A."/>
            <person name="Abrahante J.E."/>
            <person name="Garbe J."/>
        </authorList>
    </citation>
    <scope>NUCLEOTIDE SEQUENCE</scope>
    <source>
        <strain evidence="12">Duluth1</strain>
        <tissue evidence="12">Whole animal</tissue>
    </source>
</reference>
<dbReference type="Pfam" id="PF00104">
    <property type="entry name" value="Hormone_recep"/>
    <property type="match status" value="1"/>
</dbReference>
<evidence type="ECO:0000313" key="12">
    <source>
        <dbReference type="EMBL" id="KAH3729607.1"/>
    </source>
</evidence>
<dbReference type="SMART" id="SM00430">
    <property type="entry name" value="HOLI"/>
    <property type="match status" value="1"/>
</dbReference>
<feature type="compositionally biased region" description="Low complexity" evidence="9">
    <location>
        <begin position="133"/>
        <end position="144"/>
    </location>
</feature>
<dbReference type="GO" id="GO:0008270">
    <property type="term" value="F:zinc ion binding"/>
    <property type="evidence" value="ECO:0007669"/>
    <property type="project" value="UniProtKB-KW"/>
</dbReference>
<dbReference type="InterPro" id="IPR050234">
    <property type="entry name" value="Nuclear_hormone_rcpt_NR1"/>
</dbReference>
<dbReference type="Gene3D" id="1.10.565.10">
    <property type="entry name" value="Retinoid X Receptor"/>
    <property type="match status" value="1"/>
</dbReference>
<keyword evidence="7" id="KW-0675">Receptor</keyword>
<dbReference type="InterPro" id="IPR001723">
    <property type="entry name" value="Nuclear_hrmn_rcpt"/>
</dbReference>
<evidence type="ECO:0000256" key="1">
    <source>
        <dbReference type="ARBA" id="ARBA00022723"/>
    </source>
</evidence>
<evidence type="ECO:0000256" key="4">
    <source>
        <dbReference type="ARBA" id="ARBA00023015"/>
    </source>
</evidence>
<feature type="region of interest" description="Disordered" evidence="9">
    <location>
        <begin position="114"/>
        <end position="144"/>
    </location>
</feature>
<evidence type="ECO:0000256" key="9">
    <source>
        <dbReference type="SAM" id="MobiDB-lite"/>
    </source>
</evidence>
<dbReference type="PRINTS" id="PR00047">
    <property type="entry name" value="STROIDFINGER"/>
</dbReference>
<dbReference type="PANTHER" id="PTHR24082:SF497">
    <property type="entry name" value="PEROXISOME PROLIFERATOR-ACTIVATED RECEPTOR GAMMA-LIKE"/>
    <property type="match status" value="1"/>
</dbReference>
<dbReference type="Gene3D" id="3.30.50.10">
    <property type="entry name" value="Erythroid Transcription Factor GATA-1, subunit A"/>
    <property type="match status" value="1"/>
</dbReference>
<dbReference type="Proteomes" id="UP000828390">
    <property type="component" value="Unassembled WGS sequence"/>
</dbReference>
<keyword evidence="13" id="KW-1185">Reference proteome</keyword>
<dbReference type="InterPro" id="IPR000536">
    <property type="entry name" value="Nucl_hrmn_rcpt_lig-bd"/>
</dbReference>
<dbReference type="EMBL" id="JAIWYP010000012">
    <property type="protein sequence ID" value="KAH3729607.1"/>
    <property type="molecule type" value="Genomic_DNA"/>
</dbReference>
<evidence type="ECO:0000256" key="5">
    <source>
        <dbReference type="ARBA" id="ARBA00023125"/>
    </source>
</evidence>
<dbReference type="SMART" id="SM00399">
    <property type="entry name" value="ZnF_C4"/>
    <property type="match status" value="1"/>
</dbReference>
<accession>A0A9D4CS39</accession>
<evidence type="ECO:0000259" key="11">
    <source>
        <dbReference type="PROSITE" id="PS51843"/>
    </source>
</evidence>
<protein>
    <submittedName>
        <fullName evidence="12">Uncharacterized protein</fullName>
    </submittedName>
</protein>
<keyword evidence="2" id="KW-0863">Zinc-finger</keyword>
<dbReference type="GO" id="GO:0000122">
    <property type="term" value="P:negative regulation of transcription by RNA polymerase II"/>
    <property type="evidence" value="ECO:0007669"/>
    <property type="project" value="TreeGrafter"/>
</dbReference>
<dbReference type="GO" id="GO:0030154">
    <property type="term" value="P:cell differentiation"/>
    <property type="evidence" value="ECO:0007669"/>
    <property type="project" value="TreeGrafter"/>
</dbReference>
<gene>
    <name evidence="12" type="ORF">DPMN_055581</name>
</gene>
<keyword evidence="1" id="KW-0479">Metal-binding</keyword>
<dbReference type="InterPro" id="IPR013088">
    <property type="entry name" value="Znf_NHR/GATA"/>
</dbReference>
<organism evidence="12 13">
    <name type="scientific">Dreissena polymorpha</name>
    <name type="common">Zebra mussel</name>
    <name type="synonym">Mytilus polymorpha</name>
    <dbReference type="NCBI Taxonomy" id="45954"/>
    <lineage>
        <taxon>Eukaryota</taxon>
        <taxon>Metazoa</taxon>
        <taxon>Spiralia</taxon>
        <taxon>Lophotrochozoa</taxon>
        <taxon>Mollusca</taxon>
        <taxon>Bivalvia</taxon>
        <taxon>Autobranchia</taxon>
        <taxon>Heteroconchia</taxon>
        <taxon>Euheterodonta</taxon>
        <taxon>Imparidentia</taxon>
        <taxon>Neoheterodontei</taxon>
        <taxon>Myida</taxon>
        <taxon>Dreissenoidea</taxon>
        <taxon>Dreissenidae</taxon>
        <taxon>Dreissena</taxon>
    </lineage>
</organism>
<keyword evidence="8" id="KW-0539">Nucleus</keyword>